<protein>
    <submittedName>
        <fullName evidence="1">Uncharacterized protein</fullName>
    </submittedName>
</protein>
<proteinExistence type="predicted"/>
<evidence type="ECO:0000313" key="2">
    <source>
        <dbReference type="Proteomes" id="UP001176961"/>
    </source>
</evidence>
<dbReference type="EMBL" id="CATQJL010000305">
    <property type="protein sequence ID" value="CAJ0603500.1"/>
    <property type="molecule type" value="Genomic_DNA"/>
</dbReference>
<comment type="caution">
    <text evidence="1">The sequence shown here is derived from an EMBL/GenBank/DDBJ whole genome shotgun (WGS) entry which is preliminary data.</text>
</comment>
<organism evidence="1 2">
    <name type="scientific">Cylicocyclus nassatus</name>
    <name type="common">Nematode worm</name>
    <dbReference type="NCBI Taxonomy" id="53992"/>
    <lineage>
        <taxon>Eukaryota</taxon>
        <taxon>Metazoa</taxon>
        <taxon>Ecdysozoa</taxon>
        <taxon>Nematoda</taxon>
        <taxon>Chromadorea</taxon>
        <taxon>Rhabditida</taxon>
        <taxon>Rhabditina</taxon>
        <taxon>Rhabditomorpha</taxon>
        <taxon>Strongyloidea</taxon>
        <taxon>Strongylidae</taxon>
        <taxon>Cylicocyclus</taxon>
    </lineage>
</organism>
<dbReference type="AlphaFoldDB" id="A0AA36MAJ6"/>
<reference evidence="1" key="1">
    <citation type="submission" date="2023-07" db="EMBL/GenBank/DDBJ databases">
        <authorList>
            <consortium name="CYATHOMIX"/>
        </authorList>
    </citation>
    <scope>NUCLEOTIDE SEQUENCE</scope>
    <source>
        <strain evidence="1">N/A</strain>
    </source>
</reference>
<name>A0AA36MAJ6_CYLNA</name>
<accession>A0AA36MAJ6</accession>
<evidence type="ECO:0000313" key="1">
    <source>
        <dbReference type="EMBL" id="CAJ0603500.1"/>
    </source>
</evidence>
<dbReference type="Proteomes" id="UP001176961">
    <property type="component" value="Unassembled WGS sequence"/>
</dbReference>
<sequence>MRWQESCCGSLHNGFAMEITFSANIDHSCMLCHKYSNIQHLFFKEKQRTMDTLPHFALVSSAYNLRQMPEAVSIGAHFVRDLVRTSNASDYARTLVYIESLCDNNEAPKSSFAFSLDASLADVLQKPHLCCARTPVLHPTFITCS</sequence>
<keyword evidence="2" id="KW-1185">Reference proteome</keyword>
<gene>
    <name evidence="1" type="ORF">CYNAS_LOCUS15483</name>
</gene>